<name>A0A8X7BQ07_9ARAC</name>
<evidence type="ECO:0000313" key="2">
    <source>
        <dbReference type="Proteomes" id="UP000886998"/>
    </source>
</evidence>
<accession>A0A8X7BQ07</accession>
<dbReference type="EMBL" id="BMAV01001408">
    <property type="protein sequence ID" value="GFY39510.1"/>
    <property type="molecule type" value="Genomic_DNA"/>
</dbReference>
<dbReference type="Proteomes" id="UP000886998">
    <property type="component" value="Unassembled WGS sequence"/>
</dbReference>
<proteinExistence type="predicted"/>
<evidence type="ECO:0000313" key="1">
    <source>
        <dbReference type="EMBL" id="GFY39510.1"/>
    </source>
</evidence>
<keyword evidence="2" id="KW-1185">Reference proteome</keyword>
<gene>
    <name evidence="1" type="ORF">TNIN_76981</name>
</gene>
<reference evidence="1" key="1">
    <citation type="submission" date="2020-08" db="EMBL/GenBank/DDBJ databases">
        <title>Multicomponent nature underlies the extraordinary mechanical properties of spider dragline silk.</title>
        <authorList>
            <person name="Kono N."/>
            <person name="Nakamura H."/>
            <person name="Mori M."/>
            <person name="Yoshida Y."/>
            <person name="Ohtoshi R."/>
            <person name="Malay A.D."/>
            <person name="Moran D.A.P."/>
            <person name="Tomita M."/>
            <person name="Numata K."/>
            <person name="Arakawa K."/>
        </authorList>
    </citation>
    <scope>NUCLEOTIDE SEQUENCE</scope>
</reference>
<dbReference type="AlphaFoldDB" id="A0A8X7BQ07"/>
<organism evidence="1 2">
    <name type="scientific">Trichonephila inaurata madagascariensis</name>
    <dbReference type="NCBI Taxonomy" id="2747483"/>
    <lineage>
        <taxon>Eukaryota</taxon>
        <taxon>Metazoa</taxon>
        <taxon>Ecdysozoa</taxon>
        <taxon>Arthropoda</taxon>
        <taxon>Chelicerata</taxon>
        <taxon>Arachnida</taxon>
        <taxon>Araneae</taxon>
        <taxon>Araneomorphae</taxon>
        <taxon>Entelegynae</taxon>
        <taxon>Araneoidea</taxon>
        <taxon>Nephilidae</taxon>
        <taxon>Trichonephila</taxon>
        <taxon>Trichonephila inaurata</taxon>
    </lineage>
</organism>
<comment type="caution">
    <text evidence="1">The sequence shown here is derived from an EMBL/GenBank/DDBJ whole genome shotgun (WGS) entry which is preliminary data.</text>
</comment>
<sequence>MGFGKWFMDELDIEEAQDVWLEEQEKKTEQVSLSQLNVDKEGEQTETLDFIKCHHVMDDLDIKEDQDAWLKEQE</sequence>
<protein>
    <submittedName>
        <fullName evidence="1">Uncharacterized protein</fullName>
    </submittedName>
</protein>